<dbReference type="Proteomes" id="UP000198309">
    <property type="component" value="Unassembled WGS sequence"/>
</dbReference>
<comment type="caution">
    <text evidence="2">The sequence shown here is derived from an EMBL/GenBank/DDBJ whole genome shotgun (WGS) entry which is preliminary data.</text>
</comment>
<keyword evidence="3" id="KW-1185">Reference proteome</keyword>
<evidence type="ECO:0000313" key="3">
    <source>
        <dbReference type="Proteomes" id="UP000198309"/>
    </source>
</evidence>
<reference evidence="2 3" key="1">
    <citation type="submission" date="2017-06" db="EMBL/GenBank/DDBJ databases">
        <authorList>
            <person name="Varghese N."/>
            <person name="Submissions S."/>
        </authorList>
    </citation>
    <scope>NUCLEOTIDE SEQUENCE [LARGE SCALE GENOMIC DNA]</scope>
    <source>
        <strain evidence="2 3">RLD-1</strain>
    </source>
</reference>
<name>A0ABY1STL7_9PSED</name>
<organism evidence="2 3">
    <name type="scientific">Pseudomonas delhiensis</name>
    <dbReference type="NCBI Taxonomy" id="366289"/>
    <lineage>
        <taxon>Bacteria</taxon>
        <taxon>Pseudomonadati</taxon>
        <taxon>Pseudomonadota</taxon>
        <taxon>Gammaproteobacteria</taxon>
        <taxon>Pseudomonadales</taxon>
        <taxon>Pseudomonadaceae</taxon>
        <taxon>Pseudomonas</taxon>
    </lineage>
</organism>
<sequence>MERFEPRPCRSELARERGYRLTAWPLVLPNGPLSRLRGRVREGVRSQAQHRCVVDVRNPLPSPLPEGRGSRSTSSETKQTSCTPARSCRSELARERSYRLTPWPLTLPNGPLSRLRGRVREGVRSQAQHRCVVDVRNPLPSPLPEGRGSRSASSETKQSSCTPARSCRSELARERGYRLAPWPLVLPNGPLSRLRGRVREGERPRPSAVVSSKSVALTPARSRKRERGLSAAAEQHVARRLGWCAGRTWVREQARSYREKRPGRLIRTRKSTT</sequence>
<feature type="compositionally biased region" description="Polar residues" evidence="1">
    <location>
        <begin position="150"/>
        <end position="163"/>
    </location>
</feature>
<protein>
    <submittedName>
        <fullName evidence="2">Uncharacterized protein</fullName>
    </submittedName>
</protein>
<accession>A0ABY1STL7</accession>
<dbReference type="EMBL" id="FZPC01000010">
    <property type="protein sequence ID" value="SNS92614.1"/>
    <property type="molecule type" value="Genomic_DNA"/>
</dbReference>
<feature type="region of interest" description="Disordered" evidence="1">
    <location>
        <begin position="56"/>
        <end position="88"/>
    </location>
</feature>
<feature type="compositionally biased region" description="Polar residues" evidence="1">
    <location>
        <begin position="70"/>
        <end position="84"/>
    </location>
</feature>
<gene>
    <name evidence="2" type="ORF">SAMN06295949_11028</name>
</gene>
<proteinExistence type="predicted"/>
<feature type="region of interest" description="Disordered" evidence="1">
    <location>
        <begin position="120"/>
        <end position="167"/>
    </location>
</feature>
<feature type="region of interest" description="Disordered" evidence="1">
    <location>
        <begin position="198"/>
        <end position="231"/>
    </location>
</feature>
<evidence type="ECO:0000256" key="1">
    <source>
        <dbReference type="SAM" id="MobiDB-lite"/>
    </source>
</evidence>
<evidence type="ECO:0000313" key="2">
    <source>
        <dbReference type="EMBL" id="SNS92614.1"/>
    </source>
</evidence>